<dbReference type="InterPro" id="IPR008332">
    <property type="entry name" value="MethylG_MeTrfase_N"/>
</dbReference>
<keyword evidence="2 8" id="KW-0963">Cytoplasm</keyword>
<feature type="domain" description="Methylated-DNA-[protein]-cysteine S-methyltransferase DNA binding" evidence="9">
    <location>
        <begin position="73"/>
        <end position="152"/>
    </location>
</feature>
<dbReference type="InterPro" id="IPR036631">
    <property type="entry name" value="MGMT_N_sf"/>
</dbReference>
<sequence>MQQIATAGLVTPIGPLAVTADPAGIIAVRFAPAAGPPDPAAPPCLLQALDELAAYFAGRLTSFTVPLRPSGTPFQRAVWAELTAIPYGAAISYRDLAAAVGNPAAVRAVGAANGRNPLPILIPCHRVIGADGSLTGYGGGLEKKRWLLDHERNNSGH</sequence>
<accession>A0ABU3P1E8</accession>
<evidence type="ECO:0000256" key="5">
    <source>
        <dbReference type="ARBA" id="ARBA00022763"/>
    </source>
</evidence>
<dbReference type="Pfam" id="PF02870">
    <property type="entry name" value="Methyltransf_1N"/>
    <property type="match status" value="1"/>
</dbReference>
<keyword evidence="4 8" id="KW-0808">Transferase</keyword>
<comment type="catalytic activity">
    <reaction evidence="1 8">
        <text>a 4-O-methyl-thymidine in DNA + L-cysteinyl-[protein] = a thymidine in DNA + S-methyl-L-cysteinyl-[protein]</text>
        <dbReference type="Rhea" id="RHEA:53428"/>
        <dbReference type="Rhea" id="RHEA-COMP:10131"/>
        <dbReference type="Rhea" id="RHEA-COMP:10132"/>
        <dbReference type="Rhea" id="RHEA-COMP:13555"/>
        <dbReference type="Rhea" id="RHEA-COMP:13556"/>
        <dbReference type="ChEBI" id="CHEBI:29950"/>
        <dbReference type="ChEBI" id="CHEBI:82612"/>
        <dbReference type="ChEBI" id="CHEBI:137386"/>
        <dbReference type="ChEBI" id="CHEBI:137387"/>
        <dbReference type="EC" id="2.1.1.63"/>
    </reaction>
</comment>
<reference evidence="11 12" key="1">
    <citation type="submission" date="2023-07" db="EMBL/GenBank/DDBJ databases">
        <title>The novel representative of Negativicutes class, Anaeroselena agilis gen. nov. sp. nov.</title>
        <authorList>
            <person name="Prokofeva M.I."/>
            <person name="Elcheninov A.G."/>
            <person name="Klyukina A."/>
            <person name="Kublanov I.V."/>
            <person name="Frolov E.N."/>
            <person name="Podosokorskaya O.A."/>
        </authorList>
    </citation>
    <scope>NUCLEOTIDE SEQUENCE [LARGE SCALE GENOMIC DNA]</scope>
    <source>
        <strain evidence="11 12">4137-cl</strain>
    </source>
</reference>
<dbReference type="RefSeq" id="WP_413781333.1">
    <property type="nucleotide sequence ID" value="NZ_JAUOZS010000001.1"/>
</dbReference>
<evidence type="ECO:0000256" key="1">
    <source>
        <dbReference type="ARBA" id="ARBA00001286"/>
    </source>
</evidence>
<comment type="caution">
    <text evidence="11">The sequence shown here is derived from an EMBL/GenBank/DDBJ whole genome shotgun (WGS) entry which is preliminary data.</text>
</comment>
<dbReference type="EMBL" id="JAUOZS010000001">
    <property type="protein sequence ID" value="MDT8902864.1"/>
    <property type="molecule type" value="Genomic_DNA"/>
</dbReference>
<dbReference type="PANTHER" id="PTHR10815:SF5">
    <property type="entry name" value="METHYLATED-DNA--PROTEIN-CYSTEINE METHYLTRANSFERASE"/>
    <property type="match status" value="1"/>
</dbReference>
<evidence type="ECO:0000256" key="3">
    <source>
        <dbReference type="ARBA" id="ARBA00022603"/>
    </source>
</evidence>
<evidence type="ECO:0000259" key="10">
    <source>
        <dbReference type="Pfam" id="PF02870"/>
    </source>
</evidence>
<evidence type="ECO:0000256" key="6">
    <source>
        <dbReference type="ARBA" id="ARBA00023204"/>
    </source>
</evidence>
<comment type="function">
    <text evidence="8">Involved in the cellular defense against the biological effects of O6-methylguanine (O6-MeG) and O4-methylthymine (O4-MeT) in DNA. Repairs the methylated nucleobase in DNA by stoichiometrically transferring the methyl group to a cysteine residue in the enzyme. This is a suicide reaction: the enzyme is irreversibly inactivated.</text>
</comment>
<proteinExistence type="inferred from homology"/>
<dbReference type="PANTHER" id="PTHR10815">
    <property type="entry name" value="METHYLATED-DNA--PROTEIN-CYSTEINE METHYLTRANSFERASE"/>
    <property type="match status" value="1"/>
</dbReference>
<dbReference type="CDD" id="cd06445">
    <property type="entry name" value="ATase"/>
    <property type="match status" value="1"/>
</dbReference>
<dbReference type="NCBIfam" id="TIGR00589">
    <property type="entry name" value="ogt"/>
    <property type="match status" value="1"/>
</dbReference>
<evidence type="ECO:0000256" key="7">
    <source>
        <dbReference type="ARBA" id="ARBA00049348"/>
    </source>
</evidence>
<dbReference type="SUPFAM" id="SSF46767">
    <property type="entry name" value="Methylated DNA-protein cysteine methyltransferase, C-terminal domain"/>
    <property type="match status" value="1"/>
</dbReference>
<evidence type="ECO:0000256" key="2">
    <source>
        <dbReference type="ARBA" id="ARBA00022490"/>
    </source>
</evidence>
<dbReference type="GO" id="GO:0032259">
    <property type="term" value="P:methylation"/>
    <property type="evidence" value="ECO:0007669"/>
    <property type="project" value="UniProtKB-KW"/>
</dbReference>
<dbReference type="InterPro" id="IPR014048">
    <property type="entry name" value="MethylDNA_cys_MeTrfase_DNA-bd"/>
</dbReference>
<dbReference type="GO" id="GO:0003908">
    <property type="term" value="F:methylated-DNA-[protein]-cysteine S-methyltransferase activity"/>
    <property type="evidence" value="ECO:0007669"/>
    <property type="project" value="UniProtKB-EC"/>
</dbReference>
<feature type="domain" description="Methylguanine DNA methyltransferase ribonuclease-like" evidence="10">
    <location>
        <begin position="11"/>
        <end position="69"/>
    </location>
</feature>
<dbReference type="Pfam" id="PF01035">
    <property type="entry name" value="DNA_binding_1"/>
    <property type="match status" value="1"/>
</dbReference>
<dbReference type="Gene3D" id="3.30.160.70">
    <property type="entry name" value="Methylated DNA-protein cysteine methyltransferase domain"/>
    <property type="match status" value="1"/>
</dbReference>
<dbReference type="InterPro" id="IPR036388">
    <property type="entry name" value="WH-like_DNA-bd_sf"/>
</dbReference>
<dbReference type="EC" id="2.1.1.63" evidence="8"/>
<feature type="active site" description="Nucleophile; methyl group acceptor" evidence="8">
    <location>
        <position position="124"/>
    </location>
</feature>
<dbReference type="PROSITE" id="PS00374">
    <property type="entry name" value="MGMT"/>
    <property type="match status" value="1"/>
</dbReference>
<comment type="catalytic activity">
    <reaction evidence="7 8">
        <text>a 6-O-methyl-2'-deoxyguanosine in DNA + L-cysteinyl-[protein] = S-methyl-L-cysteinyl-[protein] + a 2'-deoxyguanosine in DNA</text>
        <dbReference type="Rhea" id="RHEA:24000"/>
        <dbReference type="Rhea" id="RHEA-COMP:10131"/>
        <dbReference type="Rhea" id="RHEA-COMP:10132"/>
        <dbReference type="Rhea" id="RHEA-COMP:11367"/>
        <dbReference type="Rhea" id="RHEA-COMP:11368"/>
        <dbReference type="ChEBI" id="CHEBI:29950"/>
        <dbReference type="ChEBI" id="CHEBI:82612"/>
        <dbReference type="ChEBI" id="CHEBI:85445"/>
        <dbReference type="ChEBI" id="CHEBI:85448"/>
        <dbReference type="EC" id="2.1.1.63"/>
    </reaction>
</comment>
<comment type="similarity">
    <text evidence="8">Belongs to the MGMT family.</text>
</comment>
<dbReference type="InterPro" id="IPR023546">
    <property type="entry name" value="MGMT"/>
</dbReference>
<evidence type="ECO:0000256" key="8">
    <source>
        <dbReference type="HAMAP-Rule" id="MF_00772"/>
    </source>
</evidence>
<comment type="subcellular location">
    <subcellularLocation>
        <location evidence="8">Cytoplasm</location>
    </subcellularLocation>
</comment>
<name>A0ABU3P1E8_9FIRM</name>
<gene>
    <name evidence="11" type="ORF">Q4T40_16605</name>
</gene>
<dbReference type="HAMAP" id="MF_00772">
    <property type="entry name" value="OGT"/>
    <property type="match status" value="1"/>
</dbReference>
<keyword evidence="3 8" id="KW-0489">Methyltransferase</keyword>
<evidence type="ECO:0000313" key="11">
    <source>
        <dbReference type="EMBL" id="MDT8902864.1"/>
    </source>
</evidence>
<evidence type="ECO:0000259" key="9">
    <source>
        <dbReference type="Pfam" id="PF01035"/>
    </source>
</evidence>
<protein>
    <recommendedName>
        <fullName evidence="8">Methylated-DNA--protein-cysteine methyltransferase</fullName>
        <ecNumber evidence="8">2.1.1.63</ecNumber>
    </recommendedName>
    <alternativeName>
        <fullName evidence="8">6-O-methylguanine-DNA methyltransferase</fullName>
        <shortName evidence="8">MGMT</shortName>
    </alternativeName>
    <alternativeName>
        <fullName evidence="8">O-6-methylguanine-DNA-alkyltransferase</fullName>
    </alternativeName>
</protein>
<dbReference type="SUPFAM" id="SSF53155">
    <property type="entry name" value="Methylated DNA-protein cysteine methyltransferase domain"/>
    <property type="match status" value="1"/>
</dbReference>
<dbReference type="InterPro" id="IPR036217">
    <property type="entry name" value="MethylDNA_cys_MeTrfase_DNAb"/>
</dbReference>
<keyword evidence="6 8" id="KW-0234">DNA repair</keyword>
<dbReference type="InterPro" id="IPR001497">
    <property type="entry name" value="MethylDNA_cys_MeTrfase_AS"/>
</dbReference>
<evidence type="ECO:0000313" key="12">
    <source>
        <dbReference type="Proteomes" id="UP001254848"/>
    </source>
</evidence>
<keyword evidence="12" id="KW-1185">Reference proteome</keyword>
<evidence type="ECO:0000256" key="4">
    <source>
        <dbReference type="ARBA" id="ARBA00022679"/>
    </source>
</evidence>
<organism evidence="11 12">
    <name type="scientific">Anaeroselena agilis</name>
    <dbReference type="NCBI Taxonomy" id="3063788"/>
    <lineage>
        <taxon>Bacteria</taxon>
        <taxon>Bacillati</taxon>
        <taxon>Bacillota</taxon>
        <taxon>Negativicutes</taxon>
        <taxon>Acetonemataceae</taxon>
        <taxon>Anaeroselena</taxon>
    </lineage>
</organism>
<dbReference type="Gene3D" id="1.10.10.10">
    <property type="entry name" value="Winged helix-like DNA-binding domain superfamily/Winged helix DNA-binding domain"/>
    <property type="match status" value="1"/>
</dbReference>
<keyword evidence="5 8" id="KW-0227">DNA damage</keyword>
<dbReference type="Proteomes" id="UP001254848">
    <property type="component" value="Unassembled WGS sequence"/>
</dbReference>
<comment type="miscellaneous">
    <text evidence="8">This enzyme catalyzes only one turnover and therefore is not strictly catalytic. According to one definition, an enzyme is a biocatalyst that acts repeatedly and over many reaction cycles.</text>
</comment>